<evidence type="ECO:0000313" key="2">
    <source>
        <dbReference type="EMBL" id="PKU28877.1"/>
    </source>
</evidence>
<protein>
    <recommendedName>
        <fullName evidence="4">Rna-directed dna polymerase from mobile element jockey-like</fullName>
    </recommendedName>
</protein>
<organism evidence="2 3">
    <name type="scientific">Limosa lapponica baueri</name>
    <dbReference type="NCBI Taxonomy" id="1758121"/>
    <lineage>
        <taxon>Eukaryota</taxon>
        <taxon>Metazoa</taxon>
        <taxon>Chordata</taxon>
        <taxon>Craniata</taxon>
        <taxon>Vertebrata</taxon>
        <taxon>Euteleostomi</taxon>
        <taxon>Archelosauria</taxon>
        <taxon>Archosauria</taxon>
        <taxon>Dinosauria</taxon>
        <taxon>Saurischia</taxon>
        <taxon>Theropoda</taxon>
        <taxon>Coelurosauria</taxon>
        <taxon>Aves</taxon>
        <taxon>Neognathae</taxon>
        <taxon>Neoaves</taxon>
        <taxon>Charadriiformes</taxon>
        <taxon>Scolopacidae</taxon>
        <taxon>Limosa</taxon>
    </lineage>
</organism>
<dbReference type="OrthoDB" id="73680at2759"/>
<keyword evidence="3" id="KW-1185">Reference proteome</keyword>
<feature type="region of interest" description="Disordered" evidence="1">
    <location>
        <begin position="121"/>
        <end position="142"/>
    </location>
</feature>
<evidence type="ECO:0000256" key="1">
    <source>
        <dbReference type="SAM" id="MobiDB-lite"/>
    </source>
</evidence>
<evidence type="ECO:0008006" key="4">
    <source>
        <dbReference type="Google" id="ProtNLM"/>
    </source>
</evidence>
<reference evidence="3" key="2">
    <citation type="submission" date="2017-12" db="EMBL/GenBank/DDBJ databases">
        <title>Genome sequence of the Bar-tailed Godwit (Limosa lapponica baueri).</title>
        <authorList>
            <person name="Lima N.C.B."/>
            <person name="Parody-Merino A.M."/>
            <person name="Battley P.F."/>
            <person name="Fidler A.E."/>
            <person name="Prosdocimi F."/>
        </authorList>
    </citation>
    <scope>NUCLEOTIDE SEQUENCE [LARGE SCALE GENOMIC DNA]</scope>
</reference>
<reference evidence="3" key="1">
    <citation type="submission" date="2017-11" db="EMBL/GenBank/DDBJ databases">
        <authorList>
            <person name="Lima N.C."/>
            <person name="Parody-Merino A.M."/>
            <person name="Battley P.F."/>
            <person name="Fidler A.E."/>
            <person name="Prosdocimi F."/>
        </authorList>
    </citation>
    <scope>NUCLEOTIDE SEQUENCE [LARGE SCALE GENOMIC DNA]</scope>
</reference>
<feature type="compositionally biased region" description="Basic and acidic residues" evidence="1">
    <location>
        <begin position="131"/>
        <end position="142"/>
    </location>
</feature>
<dbReference type="PANTHER" id="PTHR33332">
    <property type="entry name" value="REVERSE TRANSCRIPTASE DOMAIN-CONTAINING PROTEIN"/>
    <property type="match status" value="1"/>
</dbReference>
<accession>A0A2I0T505</accession>
<name>A0A2I0T505_LIMLA</name>
<dbReference type="EMBL" id="KZ518950">
    <property type="protein sequence ID" value="PKU28877.1"/>
    <property type="molecule type" value="Genomic_DNA"/>
</dbReference>
<dbReference type="AlphaFoldDB" id="A0A2I0T505"/>
<proteinExistence type="predicted"/>
<evidence type="ECO:0000313" key="3">
    <source>
        <dbReference type="Proteomes" id="UP000233556"/>
    </source>
</evidence>
<gene>
    <name evidence="2" type="ORF">llap_20819</name>
</gene>
<dbReference type="Proteomes" id="UP000233556">
    <property type="component" value="Unassembled WGS sequence"/>
</dbReference>
<sequence length="142" mass="15579">MWRGRHTGGKGCHPEGPGQAMKVNQDKCRVLPLGHGTPRPKYRLCGEWLETSPEEKDLGVLVDEKVNMSWQCALAAQKANRILGCIKTSAACRSWEVILPLYSHETPLVVLHPPLESSAHGSFGTGPAKGYENDQRARAPLI</sequence>